<dbReference type="STRING" id="1499687.BN1080_00309"/>
<dbReference type="AlphaFoldDB" id="A0A098EGG8"/>
<evidence type="ECO:0000256" key="1">
    <source>
        <dbReference type="SAM" id="SignalP"/>
    </source>
</evidence>
<protein>
    <recommendedName>
        <fullName evidence="4">DUF3993 domain-containing protein</fullName>
    </recommendedName>
</protein>
<feature type="signal peptide" evidence="1">
    <location>
        <begin position="1"/>
        <end position="32"/>
    </location>
</feature>
<keyword evidence="1" id="KW-0732">Signal</keyword>
<dbReference type="Proteomes" id="UP000043699">
    <property type="component" value="Unassembled WGS sequence"/>
</dbReference>
<name>A0A098EGG8_9BACL</name>
<dbReference type="OrthoDB" id="2425726at2"/>
<gene>
    <name evidence="2" type="ORF">BN1080_00309</name>
</gene>
<dbReference type="EMBL" id="CCXS01000001">
    <property type="protein sequence ID" value="CEG21399.1"/>
    <property type="molecule type" value="Genomic_DNA"/>
</dbReference>
<organism evidence="2 3">
    <name type="scientific">Planococcus massiliensis</name>
    <dbReference type="NCBI Taxonomy" id="1499687"/>
    <lineage>
        <taxon>Bacteria</taxon>
        <taxon>Bacillati</taxon>
        <taxon>Bacillota</taxon>
        <taxon>Bacilli</taxon>
        <taxon>Bacillales</taxon>
        <taxon>Caryophanaceae</taxon>
        <taxon>Planococcus</taxon>
    </lineage>
</organism>
<dbReference type="RefSeq" id="WP_052649862.1">
    <property type="nucleotide sequence ID" value="NZ_CCXS01000001.1"/>
</dbReference>
<evidence type="ECO:0000313" key="3">
    <source>
        <dbReference type="Proteomes" id="UP000043699"/>
    </source>
</evidence>
<feature type="chain" id="PRO_5038718976" description="DUF3993 domain-containing protein" evidence="1">
    <location>
        <begin position="33"/>
        <end position="205"/>
    </location>
</feature>
<evidence type="ECO:0000313" key="2">
    <source>
        <dbReference type="EMBL" id="CEG21399.1"/>
    </source>
</evidence>
<reference evidence="2 3" key="1">
    <citation type="submission" date="2014-09" db="EMBL/GenBank/DDBJ databases">
        <authorList>
            <person name="Urmite Genomes Urmite Genomes"/>
        </authorList>
    </citation>
    <scope>NUCLEOTIDE SEQUENCE [LARGE SCALE GENOMIC DNA]</scope>
    <source>
        <strain evidence="2 3">ES2</strain>
    </source>
</reference>
<keyword evidence="3" id="KW-1185">Reference proteome</keyword>
<sequence length="205" mass="23604">MERKKKGFLKKARNVMLLVAACLLMLGGLPKGFTENVEAAEVKLDNRTAIQTVIEKEFNGPDKKYRELWNAAMKELSKELTEEQYQEYLKSPTNLNLLAYTEKTYAPHFTQKGYDVFTYTGDAFMASMYPGDFSLKVSNIKIKQNMKRTKSYNFTFQVTYTNPNKQSSVFNYRGKASLPQRGKISIIEFTDLNGLEDELNKLNKK</sequence>
<accession>A0A098EGG8</accession>
<proteinExistence type="predicted"/>
<evidence type="ECO:0008006" key="4">
    <source>
        <dbReference type="Google" id="ProtNLM"/>
    </source>
</evidence>